<dbReference type="PANTHER" id="PTHR46825:SF8">
    <property type="entry name" value="BETA-LACTAMASE-RELATED"/>
    <property type="match status" value="1"/>
</dbReference>
<keyword evidence="4" id="KW-1185">Reference proteome</keyword>
<dbReference type="eggNOG" id="COG1680">
    <property type="taxonomic scope" value="Bacteria"/>
</dbReference>
<organism evidence="3 4">
    <name type="scientific">Dinoroseobacter shibae (strain DSM 16493 / NCIMB 14021 / DFL 12)</name>
    <dbReference type="NCBI Taxonomy" id="398580"/>
    <lineage>
        <taxon>Bacteria</taxon>
        <taxon>Pseudomonadati</taxon>
        <taxon>Pseudomonadota</taxon>
        <taxon>Alphaproteobacteria</taxon>
        <taxon>Rhodobacterales</taxon>
        <taxon>Roseobacteraceae</taxon>
        <taxon>Dinoroseobacter</taxon>
    </lineage>
</organism>
<proteinExistence type="predicted"/>
<dbReference type="AlphaFoldDB" id="A8LQD6"/>
<dbReference type="RefSeq" id="WP_012177354.1">
    <property type="nucleotide sequence ID" value="NC_009952.1"/>
</dbReference>
<evidence type="ECO:0000256" key="1">
    <source>
        <dbReference type="SAM" id="SignalP"/>
    </source>
</evidence>
<evidence type="ECO:0000259" key="2">
    <source>
        <dbReference type="Pfam" id="PF00144"/>
    </source>
</evidence>
<protein>
    <submittedName>
        <fullName evidence="3">Beta-lactamase</fullName>
    </submittedName>
</protein>
<evidence type="ECO:0000313" key="3">
    <source>
        <dbReference type="EMBL" id="ABV92422.1"/>
    </source>
</evidence>
<gene>
    <name evidence="3" type="ordered locus">Dshi_0676</name>
</gene>
<feature type="domain" description="Beta-lactamase-related" evidence="2">
    <location>
        <begin position="373"/>
        <end position="628"/>
    </location>
</feature>
<dbReference type="InterPro" id="IPR001466">
    <property type="entry name" value="Beta-lactam-related"/>
</dbReference>
<feature type="chain" id="PRO_5002723526" evidence="1">
    <location>
        <begin position="22"/>
        <end position="699"/>
    </location>
</feature>
<dbReference type="EMBL" id="CP000830">
    <property type="protein sequence ID" value="ABV92422.1"/>
    <property type="molecule type" value="Genomic_DNA"/>
</dbReference>
<accession>A8LQD6</accession>
<dbReference type="KEGG" id="dsh:Dshi_0676"/>
<reference evidence="4" key="1">
    <citation type="journal article" date="2010" name="ISME J.">
        <title>The complete genome sequence of the algal symbiont Dinoroseobacter shibae: a hitchhiker's guide to life in the sea.</title>
        <authorList>
            <person name="Wagner-Dobler I."/>
            <person name="Ballhausen B."/>
            <person name="Berger M."/>
            <person name="Brinkhoff T."/>
            <person name="Buchholz I."/>
            <person name="Bunk B."/>
            <person name="Cypionka H."/>
            <person name="Daniel R."/>
            <person name="Drepper T."/>
            <person name="Gerdts G."/>
            <person name="Hahnke S."/>
            <person name="Han C."/>
            <person name="Jahn D."/>
            <person name="Kalhoefer D."/>
            <person name="Kiss H."/>
            <person name="Klenk H.P."/>
            <person name="Kyrpides N."/>
            <person name="Liebl W."/>
            <person name="Liesegang H."/>
            <person name="Meincke L."/>
            <person name="Pati A."/>
            <person name="Petersen J."/>
            <person name="Piekarski T."/>
            <person name="Pommerenke C."/>
            <person name="Pradella S."/>
            <person name="Pukall R."/>
            <person name="Rabus R."/>
            <person name="Stackebrandt E."/>
            <person name="Thole S."/>
            <person name="Thompson L."/>
            <person name="Tielen P."/>
            <person name="Tomasch J."/>
            <person name="von Jan M."/>
            <person name="Wanphrut N."/>
            <person name="Wichels A."/>
            <person name="Zech H."/>
            <person name="Simon M."/>
        </authorList>
    </citation>
    <scope>NUCLEOTIDE SEQUENCE [LARGE SCALE GENOMIC DNA]</scope>
    <source>
        <strain evidence="4">DSM 16493 / NCIMB 14021 / DFL 12</strain>
    </source>
</reference>
<dbReference type="Gene3D" id="3.40.710.10">
    <property type="entry name" value="DD-peptidase/beta-lactamase superfamily"/>
    <property type="match status" value="1"/>
</dbReference>
<sequence>MRIFRILTVCLGIVCAVPVQAQSNLQLQPGLQIRPDLLPNRPIALLSADLDLIVGSGEFVQLRKDLSVTAPQALRFEWGVRVDTAVSARWEVMRSDTAALVASGILTPVPDEGRTRSFTLAANTFLLPSPPAQNVEFEIRLWPLDGQGARIGGGASPVRITQLSPDNIAPPTDFGAGAVFPTVTLERKTESIGQIRLTQLYNTHMDVTILAENAGSQPTDPMFLRVQDNSLLYRQQQVVEIPVLKPGDATVREIRLHAILPPAESQLPARQQVRTWRARHGQMCGAELRVQLDWKGPASQSPISPTRIMPLVPAAWQNVALIPPNRRECSGGQCTSSCAVEKELRRLTDGRVQGYGFALGQYPHSGGGGLARRSEDGRLPFTGETKITVASVSKWITALGTLAVLVDNGMDIFDQIGPFFPPDWDVDPYFQGLTFDDLLGQRSGIMDYGNIKQDFAALRAFMEQQVDPGWTTACQPANVQNPPNPVNTAQMPCYSNYNTALMRVLLPRVAGAVTGIAAPEAYDTAYEDLINTFVFRPVGATGTGCRPPGTGDHAFGYNRGETGGGMDWGDVRDACGAAGWYVSAADMAAVLTSVLQRDGRILREDITPPMAQQMQMRGLGIDNSNSFWMEKNGAWGGCNDNGCGQTGTSAAIFLGGAGNGAGPAMVGVLFLNSDVDADGGPGSARALLQRAYQNALTPQ</sequence>
<dbReference type="InterPro" id="IPR050491">
    <property type="entry name" value="AmpC-like"/>
</dbReference>
<dbReference type="Proteomes" id="UP000006833">
    <property type="component" value="Chromosome"/>
</dbReference>
<dbReference type="SUPFAM" id="SSF56601">
    <property type="entry name" value="beta-lactamase/transpeptidase-like"/>
    <property type="match status" value="1"/>
</dbReference>
<keyword evidence="1" id="KW-0732">Signal</keyword>
<dbReference type="PANTHER" id="PTHR46825">
    <property type="entry name" value="D-ALANYL-D-ALANINE-CARBOXYPEPTIDASE/ENDOPEPTIDASE AMPH"/>
    <property type="match status" value="1"/>
</dbReference>
<dbReference type="OrthoDB" id="7531668at2"/>
<name>A8LQD6_DINSH</name>
<evidence type="ECO:0000313" key="4">
    <source>
        <dbReference type="Proteomes" id="UP000006833"/>
    </source>
</evidence>
<dbReference type="Pfam" id="PF00144">
    <property type="entry name" value="Beta-lactamase"/>
    <property type="match status" value="1"/>
</dbReference>
<feature type="signal peptide" evidence="1">
    <location>
        <begin position="1"/>
        <end position="21"/>
    </location>
</feature>
<dbReference type="InterPro" id="IPR012338">
    <property type="entry name" value="Beta-lactam/transpept-like"/>
</dbReference>
<dbReference type="HOGENOM" id="CLU_394196_0_0_5"/>